<reference evidence="2" key="1">
    <citation type="submission" date="2006-06" db="EMBL/GenBank/DDBJ databases">
        <title>Complete sequence of Trichodesmium erythraeum IMS101.</title>
        <authorList>
            <consortium name="US DOE Joint Genome Institute"/>
            <person name="Copeland A."/>
            <person name="Lucas S."/>
            <person name="Lapidus A."/>
            <person name="Barry K."/>
            <person name="Detter J.C."/>
            <person name="Glavina del Rio T."/>
            <person name="Hammon N."/>
            <person name="Israni S."/>
            <person name="Dalin E."/>
            <person name="Tice H."/>
            <person name="Pitluck S."/>
            <person name="Kiss H."/>
            <person name="Munk A.C."/>
            <person name="Brettin T."/>
            <person name="Bruce D."/>
            <person name="Han C."/>
            <person name="Tapia R."/>
            <person name="Gilna P."/>
            <person name="Schmutz J."/>
            <person name="Larimer F."/>
            <person name="Land M."/>
            <person name="Hauser L."/>
            <person name="Kyrpides N."/>
            <person name="Kim E."/>
            <person name="Richardson P."/>
        </authorList>
    </citation>
    <scope>NUCLEOTIDE SEQUENCE [LARGE SCALE GENOMIC DNA]</scope>
    <source>
        <strain evidence="2">IMS101</strain>
    </source>
</reference>
<evidence type="ECO:0000313" key="2">
    <source>
        <dbReference type="EMBL" id="ABG49717.1"/>
    </source>
</evidence>
<organism evidence="2">
    <name type="scientific">Trichodesmium erythraeum (strain IMS101)</name>
    <dbReference type="NCBI Taxonomy" id="203124"/>
    <lineage>
        <taxon>Bacteria</taxon>
        <taxon>Bacillati</taxon>
        <taxon>Cyanobacteriota</taxon>
        <taxon>Cyanophyceae</taxon>
        <taxon>Oscillatoriophycideae</taxon>
        <taxon>Oscillatoriales</taxon>
        <taxon>Microcoleaceae</taxon>
        <taxon>Trichodesmium</taxon>
    </lineage>
</organism>
<name>Q119V7_TRIEI</name>
<dbReference type="STRING" id="203124.Tery_0229"/>
<sequence>MKYKQVIICALGLLVGMTQLVWGEFQNPQTSRPGNKRDRGNHMTESRPEQRKKKPPVNMPIKHKPFESPPISRPGNRGDAGHQAIEPHGDGRTRGPNNPAELCLQMEKPLLALIPQSNFGYTLASHPTFWLYLPGYNNSINFTLKDEDTGKEIYQTKFNVESERGIISLKLPSAAPRLQVGKEYRWQFVFNCRNESKNLSVEAVVARKATTESLTSQLSSATTVMEMIDIYGKNGLWHETITTLGNLRRSYPNNVAIATRWNSLLEQDGIRFPDYDLTKTEIQNCCNVSDQ</sequence>
<evidence type="ECO:0000256" key="1">
    <source>
        <dbReference type="SAM" id="MobiDB-lite"/>
    </source>
</evidence>
<feature type="compositionally biased region" description="Basic and acidic residues" evidence="1">
    <location>
        <begin position="35"/>
        <end position="49"/>
    </location>
</feature>
<dbReference type="eggNOG" id="COG3087">
    <property type="taxonomic scope" value="Bacteria"/>
</dbReference>
<dbReference type="Pfam" id="PF06051">
    <property type="entry name" value="DUF928"/>
    <property type="match status" value="1"/>
</dbReference>
<protein>
    <recommendedName>
        <fullName evidence="3">DUF928 domain-containing protein</fullName>
    </recommendedName>
</protein>
<dbReference type="OrthoDB" id="536034at2"/>
<dbReference type="KEGG" id="ter:Tery_0229"/>
<evidence type="ECO:0008006" key="3">
    <source>
        <dbReference type="Google" id="ProtNLM"/>
    </source>
</evidence>
<dbReference type="RefSeq" id="WP_011610113.1">
    <property type="nucleotide sequence ID" value="NC_008312.1"/>
</dbReference>
<dbReference type="HOGENOM" id="CLU_061545_0_1_3"/>
<feature type="region of interest" description="Disordered" evidence="1">
    <location>
        <begin position="26"/>
        <end position="99"/>
    </location>
</feature>
<dbReference type="InterPro" id="IPR010328">
    <property type="entry name" value="DUF928"/>
</dbReference>
<proteinExistence type="predicted"/>
<dbReference type="EMBL" id="CP000393">
    <property type="protein sequence ID" value="ABG49717.1"/>
    <property type="molecule type" value="Genomic_DNA"/>
</dbReference>
<gene>
    <name evidence="2" type="ordered locus">Tery_0229</name>
</gene>
<dbReference type="AlphaFoldDB" id="Q119V7"/>
<accession>Q119V7</accession>